<gene>
    <name evidence="2" type="ORF">OTU49_010372</name>
</gene>
<evidence type="ECO:0000313" key="2">
    <source>
        <dbReference type="EMBL" id="KAK8726084.1"/>
    </source>
</evidence>
<organism evidence="2 3">
    <name type="scientific">Cherax quadricarinatus</name>
    <name type="common">Australian red claw crayfish</name>
    <dbReference type="NCBI Taxonomy" id="27406"/>
    <lineage>
        <taxon>Eukaryota</taxon>
        <taxon>Metazoa</taxon>
        <taxon>Ecdysozoa</taxon>
        <taxon>Arthropoda</taxon>
        <taxon>Crustacea</taxon>
        <taxon>Multicrustacea</taxon>
        <taxon>Malacostraca</taxon>
        <taxon>Eumalacostraca</taxon>
        <taxon>Eucarida</taxon>
        <taxon>Decapoda</taxon>
        <taxon>Pleocyemata</taxon>
        <taxon>Astacidea</taxon>
        <taxon>Parastacoidea</taxon>
        <taxon>Parastacidae</taxon>
        <taxon>Cherax</taxon>
    </lineage>
</organism>
<keyword evidence="3" id="KW-1185">Reference proteome</keyword>
<dbReference type="GO" id="GO:0003987">
    <property type="term" value="F:acetate-CoA ligase activity"/>
    <property type="evidence" value="ECO:0007669"/>
    <property type="project" value="TreeGrafter"/>
</dbReference>
<feature type="domain" description="Acetyl-coenzyme A synthetase N-terminal" evidence="1">
    <location>
        <begin position="70"/>
        <end position="125"/>
    </location>
</feature>
<protein>
    <recommendedName>
        <fullName evidence="1">Acetyl-coenzyme A synthetase N-terminal domain-containing protein</fullName>
    </recommendedName>
</protein>
<dbReference type="GO" id="GO:0005739">
    <property type="term" value="C:mitochondrion"/>
    <property type="evidence" value="ECO:0007669"/>
    <property type="project" value="TreeGrafter"/>
</dbReference>
<evidence type="ECO:0000259" key="1">
    <source>
        <dbReference type="Pfam" id="PF16177"/>
    </source>
</evidence>
<dbReference type="Proteomes" id="UP001445076">
    <property type="component" value="Unassembled WGS sequence"/>
</dbReference>
<comment type="caution">
    <text evidence="2">The sequence shown here is derived from an EMBL/GenBank/DDBJ whole genome shotgun (WGS) entry which is preliminary data.</text>
</comment>
<dbReference type="Gene3D" id="3.40.50.12780">
    <property type="entry name" value="N-terminal domain of ligase-like"/>
    <property type="match status" value="1"/>
</dbReference>
<dbReference type="Pfam" id="PF16177">
    <property type="entry name" value="ACAS_N"/>
    <property type="match status" value="1"/>
</dbReference>
<accession>A0AAW0WEC8</accession>
<dbReference type="PANTHER" id="PTHR24095:SF14">
    <property type="entry name" value="ACETYL-COENZYME A SYNTHETASE 1"/>
    <property type="match status" value="1"/>
</dbReference>
<dbReference type="InterPro" id="IPR032387">
    <property type="entry name" value="ACAS_N"/>
</dbReference>
<reference evidence="2 3" key="1">
    <citation type="journal article" date="2024" name="BMC Genomics">
        <title>Genome assembly of redclaw crayfish (Cherax quadricarinatus) provides insights into its immune adaptation and hypoxia tolerance.</title>
        <authorList>
            <person name="Liu Z."/>
            <person name="Zheng J."/>
            <person name="Li H."/>
            <person name="Fang K."/>
            <person name="Wang S."/>
            <person name="He J."/>
            <person name="Zhou D."/>
            <person name="Weng S."/>
            <person name="Chi M."/>
            <person name="Gu Z."/>
            <person name="He J."/>
            <person name="Li F."/>
            <person name="Wang M."/>
        </authorList>
    </citation>
    <scope>NUCLEOTIDE SEQUENCE [LARGE SCALE GENOMIC DNA]</scope>
    <source>
        <strain evidence="2">ZL_2023a</strain>
    </source>
</reference>
<name>A0AAW0WEC8_CHEQU</name>
<dbReference type="EMBL" id="JARKIK010000080">
    <property type="protein sequence ID" value="KAK8726084.1"/>
    <property type="molecule type" value="Genomic_DNA"/>
</dbReference>
<sequence length="134" mass="15615">MRLFVSVQLVSRAVQQIWRTPQSICATRGYLHACRSFSSNEVKSAVTPAEITTTPIPEITDAFPHLQTHESIHKFSLEQPDEFWGRLARSRLEWQKEFQVVRDHDMEKSAFRWFPDGQLNVSVNCVDRHARQHP</sequence>
<evidence type="ECO:0000313" key="3">
    <source>
        <dbReference type="Proteomes" id="UP001445076"/>
    </source>
</evidence>
<dbReference type="PANTHER" id="PTHR24095">
    <property type="entry name" value="ACETYL-COENZYME A SYNTHETASE"/>
    <property type="match status" value="1"/>
</dbReference>
<dbReference type="InterPro" id="IPR042099">
    <property type="entry name" value="ANL_N_sf"/>
</dbReference>
<proteinExistence type="predicted"/>
<feature type="non-terminal residue" evidence="2">
    <location>
        <position position="134"/>
    </location>
</feature>
<dbReference type="GO" id="GO:0006085">
    <property type="term" value="P:acetyl-CoA biosynthetic process"/>
    <property type="evidence" value="ECO:0007669"/>
    <property type="project" value="TreeGrafter"/>
</dbReference>
<dbReference type="AlphaFoldDB" id="A0AAW0WEC8"/>